<sequence length="289" mass="31021">MRTNPSTVTTWFIQAINALTLSSGNGVQTHSWNLNAPALSLARERGGVKTSINNTTPSSQSMSNILNKVTNLAVELKDISASSSDTNSSKSNDHCIFSLLTNTSVLSAPTILSKLAFALDALPTLQSNTSIDTRFPLGNNQASGTILDCVGQSIQPKQPPHHGGGPCRTTGKQMVAGNAKGGQHTQEAGNGKPECHKAHLAAQGINQQPSIDFDKTFALVVPLDFICSLASLANNNNWDICQLDINATYLHAEVDKELYMQQIPYFEDGTYCVLKLKHSFYGLKPAGHK</sequence>
<evidence type="ECO:0000256" key="1">
    <source>
        <dbReference type="SAM" id="MobiDB-lite"/>
    </source>
</evidence>
<gene>
    <name evidence="3" type="ORF">RHS01_09087</name>
</gene>
<feature type="region of interest" description="Disordered" evidence="1">
    <location>
        <begin position="155"/>
        <end position="193"/>
    </location>
</feature>
<dbReference type="InterPro" id="IPR013103">
    <property type="entry name" value="RVT_2"/>
</dbReference>
<evidence type="ECO:0000313" key="4">
    <source>
        <dbReference type="Proteomes" id="UP000614334"/>
    </source>
</evidence>
<reference evidence="3" key="1">
    <citation type="submission" date="2020-09" db="EMBL/GenBank/DDBJ databases">
        <title>Comparative genome analyses of four rice-infecting Rhizoctonia solani isolates reveal extensive enrichment of homogalacturonan modification genes.</title>
        <authorList>
            <person name="Lee D.-Y."/>
            <person name="Jeon J."/>
            <person name="Kim K.-T."/>
            <person name="Cheong K."/>
            <person name="Song H."/>
            <person name="Choi G."/>
            <person name="Ko J."/>
            <person name="Opiyo S.O."/>
            <person name="Zuo S."/>
            <person name="Madhav S."/>
            <person name="Lee Y.-H."/>
            <person name="Wang G.-L."/>
        </authorList>
    </citation>
    <scope>NUCLEOTIDE SEQUENCE</scope>
    <source>
        <strain evidence="3">AG1-IA B2</strain>
    </source>
</reference>
<evidence type="ECO:0000259" key="2">
    <source>
        <dbReference type="Pfam" id="PF07727"/>
    </source>
</evidence>
<protein>
    <submittedName>
        <fullName evidence="3">Transposition, RNA-mediated</fullName>
    </submittedName>
</protein>
<dbReference type="Proteomes" id="UP000614334">
    <property type="component" value="Unassembled WGS sequence"/>
</dbReference>
<dbReference type="AlphaFoldDB" id="A0A8H7I6C8"/>
<name>A0A8H7I6C8_9AGAM</name>
<accession>A0A8H7I6C8</accession>
<feature type="domain" description="Reverse transcriptase Ty1/copia-type" evidence="2">
    <location>
        <begin position="192"/>
        <end position="287"/>
    </location>
</feature>
<proteinExistence type="predicted"/>
<dbReference type="EMBL" id="JACYCF010000019">
    <property type="protein sequence ID" value="KAF8750843.1"/>
    <property type="molecule type" value="Genomic_DNA"/>
</dbReference>
<dbReference type="Pfam" id="PF07727">
    <property type="entry name" value="RVT_2"/>
    <property type="match status" value="1"/>
</dbReference>
<organism evidence="3 4">
    <name type="scientific">Rhizoctonia solani</name>
    <dbReference type="NCBI Taxonomy" id="456999"/>
    <lineage>
        <taxon>Eukaryota</taxon>
        <taxon>Fungi</taxon>
        <taxon>Dikarya</taxon>
        <taxon>Basidiomycota</taxon>
        <taxon>Agaricomycotina</taxon>
        <taxon>Agaricomycetes</taxon>
        <taxon>Cantharellales</taxon>
        <taxon>Ceratobasidiaceae</taxon>
        <taxon>Rhizoctonia</taxon>
    </lineage>
</organism>
<comment type="caution">
    <text evidence="3">The sequence shown here is derived from an EMBL/GenBank/DDBJ whole genome shotgun (WGS) entry which is preliminary data.</text>
</comment>
<evidence type="ECO:0000313" key="3">
    <source>
        <dbReference type="EMBL" id="KAF8750843.1"/>
    </source>
</evidence>